<organism evidence="1">
    <name type="scientific">freshwater metagenome</name>
    <dbReference type="NCBI Taxonomy" id="449393"/>
    <lineage>
        <taxon>unclassified sequences</taxon>
        <taxon>metagenomes</taxon>
        <taxon>ecological metagenomes</taxon>
    </lineage>
</organism>
<gene>
    <name evidence="1" type="ORF">UFOPK2370_01272</name>
</gene>
<dbReference type="AlphaFoldDB" id="A0A6J6PAJ8"/>
<dbReference type="Pfam" id="PF06224">
    <property type="entry name" value="AlkZ-like"/>
    <property type="match status" value="1"/>
</dbReference>
<dbReference type="PANTHER" id="PTHR30528">
    <property type="entry name" value="CYTOPLASMIC PROTEIN"/>
    <property type="match status" value="1"/>
</dbReference>
<dbReference type="InterPro" id="IPR009351">
    <property type="entry name" value="AlkZ-like"/>
</dbReference>
<sequence length="410" mass="47564">MSTKEPRLISIDQARRLALYATGLHEANQPSSVLETITNLGVLQVDSVNVFERAHYMPLFSRLGPYDKAELDKLHGGKHPKLIEYWAHEASFIRTEHYPFFGFRQEYNQRGSRTSYEKWASDNREFLDWILNEIRTRGPLAQGDFEHERAVRKGSWWGWSDVKRALEYMFMYGEVVSGGREGFKRTYALPEQVLPKSVLERKLDPVWARKHLLEKASKALGVATSKDLADYFRQVHARVRPLFDELVAERKLRIVQVEGWAETAYVHYKLDIDKVLTEASPSERTTLLSPFDPLVWFRERNERLWNFHYRIEIYTPEPKRIFGYYTLPILHNGEIVGRVDLKNDRQSKTLLVQSAWHEEDFAAKRLPTLARDLAAHLAEAAAWQGCERIEVKQKGNLSAALAKAVKAVKL</sequence>
<reference evidence="1" key="1">
    <citation type="submission" date="2020-05" db="EMBL/GenBank/DDBJ databases">
        <authorList>
            <person name="Chiriac C."/>
            <person name="Salcher M."/>
            <person name="Ghai R."/>
            <person name="Kavagutti S V."/>
        </authorList>
    </citation>
    <scope>NUCLEOTIDE SEQUENCE</scope>
</reference>
<dbReference type="PANTHER" id="PTHR30528:SF0">
    <property type="entry name" value="CYTOPLASMIC PROTEIN"/>
    <property type="match status" value="1"/>
</dbReference>
<name>A0A6J6PAJ8_9ZZZZ</name>
<accession>A0A6J6PAJ8</accession>
<proteinExistence type="predicted"/>
<evidence type="ECO:0000313" key="1">
    <source>
        <dbReference type="EMBL" id="CAB4696480.1"/>
    </source>
</evidence>
<protein>
    <submittedName>
        <fullName evidence="1">Unannotated protein</fullName>
    </submittedName>
</protein>
<dbReference type="EMBL" id="CAEZXK010000070">
    <property type="protein sequence ID" value="CAB4696480.1"/>
    <property type="molecule type" value="Genomic_DNA"/>
</dbReference>